<dbReference type="EMBL" id="FNUS01000008">
    <property type="protein sequence ID" value="SEG60403.1"/>
    <property type="molecule type" value="Genomic_DNA"/>
</dbReference>
<evidence type="ECO:0000313" key="2">
    <source>
        <dbReference type="EMBL" id="SEG60403.1"/>
    </source>
</evidence>
<dbReference type="Proteomes" id="UP000236738">
    <property type="component" value="Unassembled WGS sequence"/>
</dbReference>
<keyword evidence="3" id="KW-1185">Reference proteome</keyword>
<reference evidence="3" key="1">
    <citation type="submission" date="2016-10" db="EMBL/GenBank/DDBJ databases">
        <authorList>
            <person name="Varghese N."/>
            <person name="Submissions S."/>
        </authorList>
    </citation>
    <scope>NUCLEOTIDE SEQUENCE [LARGE SCALE GENOMIC DNA]</scope>
    <source>
        <strain evidence="3">DSM 21580</strain>
    </source>
</reference>
<feature type="signal peptide" evidence="1">
    <location>
        <begin position="1"/>
        <end position="19"/>
    </location>
</feature>
<proteinExistence type="predicted"/>
<keyword evidence="1" id="KW-0732">Signal</keyword>
<name>A0A1H6BI62_9FLAO</name>
<accession>A0A1H6BI62</accession>
<protein>
    <submittedName>
        <fullName evidence="2">Uncharacterized protein</fullName>
    </submittedName>
</protein>
<organism evidence="2 3">
    <name type="scientific">Halpernia humi</name>
    <dbReference type="NCBI Taxonomy" id="493375"/>
    <lineage>
        <taxon>Bacteria</taxon>
        <taxon>Pseudomonadati</taxon>
        <taxon>Bacteroidota</taxon>
        <taxon>Flavobacteriia</taxon>
        <taxon>Flavobacteriales</taxon>
        <taxon>Weeksellaceae</taxon>
        <taxon>Chryseobacterium group</taxon>
        <taxon>Halpernia</taxon>
    </lineage>
</organism>
<feature type="chain" id="PRO_5009293784" evidence="1">
    <location>
        <begin position="20"/>
        <end position="238"/>
    </location>
</feature>
<dbReference type="RefSeq" id="WP_103914740.1">
    <property type="nucleotide sequence ID" value="NZ_FNUS01000008.1"/>
</dbReference>
<dbReference type="AlphaFoldDB" id="A0A1H6BI62"/>
<evidence type="ECO:0000256" key="1">
    <source>
        <dbReference type="SAM" id="SignalP"/>
    </source>
</evidence>
<gene>
    <name evidence="2" type="ORF">SAMN05421847_2907</name>
</gene>
<sequence>MKQKLLILCSLIAANFSFSQIKTKLVLNDGSVKTGYTFAMEASDLDKSSADLFKINLYNGKKKKKSSFKAFSKDEIKEMSVFNRKDQPVKLVFVKPTMEEFNQTKKDLGKFNKKLVLNYEDIWTPMIFVKAGQDADLLATFTYEDDFKIATRGNFYVTDSYTFFVVKKKNEDVAQLLGDINKTSGITVRIGKDKNLEKNAKVIFKDLCPKLVADINNGTFNVKYDPVKVFDYYTANCN</sequence>
<evidence type="ECO:0000313" key="3">
    <source>
        <dbReference type="Proteomes" id="UP000236738"/>
    </source>
</evidence>
<dbReference type="OrthoDB" id="1256650at2"/>